<dbReference type="Gene3D" id="3.40.50.1820">
    <property type="entry name" value="alpha/beta hydrolase"/>
    <property type="match status" value="1"/>
</dbReference>
<dbReference type="RefSeq" id="WP_045097772.1">
    <property type="nucleotide sequence ID" value="NZ_LN614828.1"/>
</dbReference>
<dbReference type="Pfam" id="PF12551">
    <property type="entry name" value="PHBC_N"/>
    <property type="match status" value="1"/>
</dbReference>
<evidence type="ECO:0000256" key="3">
    <source>
        <dbReference type="SAM" id="MobiDB-lite"/>
    </source>
</evidence>
<keyword evidence="1" id="KW-0808">Transferase</keyword>
<dbReference type="InterPro" id="IPR029058">
    <property type="entry name" value="AB_hydrolase_fold"/>
</dbReference>
<accession>A0A098GB02</accession>
<evidence type="ECO:0000313" key="7">
    <source>
        <dbReference type="Proteomes" id="UP000032430"/>
    </source>
</evidence>
<dbReference type="PANTHER" id="PTHR36837:SF5">
    <property type="entry name" value="POLY-3-HYDROXYBUTYRATE SYNTHASE"/>
    <property type="match status" value="1"/>
</dbReference>
<evidence type="ECO:0000313" key="6">
    <source>
        <dbReference type="EMBL" id="CEG59162.1"/>
    </source>
</evidence>
<dbReference type="OrthoDB" id="7208816at2"/>
<evidence type="ECO:0000256" key="1">
    <source>
        <dbReference type="ARBA" id="ARBA00022679"/>
    </source>
</evidence>
<dbReference type="EMBL" id="LN614828">
    <property type="protein sequence ID" value="CEG59162.1"/>
    <property type="molecule type" value="Genomic_DNA"/>
</dbReference>
<reference evidence="7" key="1">
    <citation type="submission" date="2014-09" db="EMBL/GenBank/DDBJ databases">
        <authorList>
            <person name="Gomez-Valero L."/>
        </authorList>
    </citation>
    <scope>NUCLEOTIDE SEQUENCE [LARGE SCALE GENOMIC DNA]</scope>
    <source>
        <strain evidence="7">ATCC700992</strain>
        <plasmid evidence="7">LLAP10_pA</plasmid>
    </source>
</reference>
<feature type="compositionally biased region" description="Basic and acidic residues" evidence="3">
    <location>
        <begin position="1"/>
        <end position="10"/>
    </location>
</feature>
<evidence type="ECO:0000259" key="5">
    <source>
        <dbReference type="Pfam" id="PF12551"/>
    </source>
</evidence>
<proteinExistence type="predicted"/>
<keyword evidence="2" id="KW-0012">Acyltransferase</keyword>
<evidence type="ECO:0000256" key="2">
    <source>
        <dbReference type="ARBA" id="ARBA00023315"/>
    </source>
</evidence>
<protein>
    <submittedName>
        <fullName evidence="6">Polyhydroxyalkanoic synthase</fullName>
    </submittedName>
</protein>
<feature type="domain" description="Poly-beta-hydroxybutyrate polymerase N-terminal" evidence="5">
    <location>
        <begin position="48"/>
        <end position="82"/>
    </location>
</feature>
<dbReference type="KEGG" id="lfa:LFA_pA0054"/>
<gene>
    <name evidence="6" type="primary">phbC</name>
    <name evidence="6" type="ORF">LFA_pA0054</name>
</gene>
<dbReference type="Proteomes" id="UP000032430">
    <property type="component" value="Plasmid II"/>
</dbReference>
<feature type="region of interest" description="Disordered" evidence="3">
    <location>
        <begin position="1"/>
        <end position="26"/>
    </location>
</feature>
<dbReference type="Pfam" id="PF07167">
    <property type="entry name" value="PhaC_N"/>
    <property type="match status" value="1"/>
</dbReference>
<dbReference type="GO" id="GO:0016746">
    <property type="term" value="F:acyltransferase activity"/>
    <property type="evidence" value="ECO:0007669"/>
    <property type="project" value="UniProtKB-KW"/>
</dbReference>
<dbReference type="PANTHER" id="PTHR36837">
    <property type="entry name" value="POLY(3-HYDROXYALKANOATE) POLYMERASE SUBUNIT PHAC"/>
    <property type="match status" value="1"/>
</dbReference>
<keyword evidence="7" id="KW-1185">Reference proteome</keyword>
<evidence type="ECO:0000259" key="4">
    <source>
        <dbReference type="Pfam" id="PF07167"/>
    </source>
</evidence>
<dbReference type="AlphaFoldDB" id="A0A098GB02"/>
<feature type="domain" description="Poly-beta-hydroxybutyrate polymerase N-terminal" evidence="4">
    <location>
        <begin position="112"/>
        <end position="281"/>
    </location>
</feature>
<dbReference type="GO" id="GO:0042619">
    <property type="term" value="P:poly-hydroxybutyrate biosynthetic process"/>
    <property type="evidence" value="ECO:0007669"/>
    <property type="project" value="InterPro"/>
</dbReference>
<organism evidence="6 7">
    <name type="scientific">Legionella fallonii LLAP-10</name>
    <dbReference type="NCBI Taxonomy" id="1212491"/>
    <lineage>
        <taxon>Bacteria</taxon>
        <taxon>Pseudomonadati</taxon>
        <taxon>Pseudomonadota</taxon>
        <taxon>Gammaproteobacteria</taxon>
        <taxon>Legionellales</taxon>
        <taxon>Legionellaceae</taxon>
        <taxon>Legionella</taxon>
    </lineage>
</organism>
<sequence>MNEPRKKCCSNEETPTSQKELTSSNASMPCCSVSDSDELAHFFSFLTQFFQANLGKATAGMSPAALRIAFFSWLVQLEQSPGLLLELALYPALHSHDCINNVLCVDRAAGGKDVRFHKESWQAMPWRLFAEQFLQVEDWWRRATTQVPGLPKSVERTVSFWARQFLDACSPSNFAWTNPDLFYETIHSNGFNLIHGTELAIQDMLDRLTGAPPAGAEEFIPGKGVAITPGRVVFQNHLIELIQYEPQTKTVFKEPVLIIPAWIMKYYILDLSPNNSLVKWLVGQGHTVFIISWRNPNGDDRDLGMDDYYRQGAMAAINAVSALFPQTKINLMGYCLGGTLAMITAAAMVRDGDNRLNSLTLLAAQGDFTEAGELMLFVTDSEVAFLKNMMWEQGYLDTKQMAGSFQMLRAYDLIWSKMIQDYMHGVRRGTIDLLAWNADATRMPYKMHSEYLEQLFLNNDFAEGRFTVEGEPVAAENIQLPIFAVGTEKDHVAPWQSVYKIHLMANGDTTFILTSGGHNAGVVSEPGRPGCYYRIHERKKGDAYLSPPRWLNKAEKREDSWWHALHDWLVRQDTPKRISPPAIDNALPLAPGSYVMQK</sequence>
<feature type="compositionally biased region" description="Polar residues" evidence="3">
    <location>
        <begin position="11"/>
        <end position="26"/>
    </location>
</feature>
<dbReference type="InterPro" id="IPR022211">
    <property type="entry name" value="PHBC_N"/>
</dbReference>
<dbReference type="InterPro" id="IPR010941">
    <property type="entry name" value="PhaC_N"/>
</dbReference>
<dbReference type="SUPFAM" id="SSF53474">
    <property type="entry name" value="alpha/beta-Hydrolases"/>
    <property type="match status" value="1"/>
</dbReference>
<geneLocation type="plasmid" evidence="7">
    <name>LLAP10_pA</name>
</geneLocation>
<dbReference type="InterPro" id="IPR051321">
    <property type="entry name" value="PHA/PHB_synthase"/>
</dbReference>
<dbReference type="HOGENOM" id="CLU_017387_1_0_6"/>
<keyword evidence="6" id="KW-0614">Plasmid</keyword>
<name>A0A098GB02_9GAMM</name>